<dbReference type="EMBL" id="CP015243">
    <property type="protein sequence ID" value="ANF57087.1"/>
    <property type="molecule type" value="Genomic_DNA"/>
</dbReference>
<keyword evidence="2" id="KW-0378">Hydrolase</keyword>
<dbReference type="Pfam" id="PF00756">
    <property type="entry name" value="Esterase"/>
    <property type="match status" value="1"/>
</dbReference>
<evidence type="ECO:0000313" key="6">
    <source>
        <dbReference type="Proteomes" id="UP000077875"/>
    </source>
</evidence>
<feature type="signal peptide" evidence="4">
    <location>
        <begin position="1"/>
        <end position="32"/>
    </location>
</feature>
<sequence length="339" mass="36694">MSARHLSHLSPGQIAASFAAALGLTFSSLAGAQPSMQPLGPNIADVGSDAYSFRRFEIDSDDGHRHYRIWVGRPEAPPPPGGYPVLYMLDGNAAMDALDEELLGAVDQAAPPVLVAIGYQTELPFDTTARAYDYTPPDPDGKPGTDPWNQTRESGGSDTFRALLHRRIIPEAEQGLPIDTSRRALWGHSYAGLFTLDTLFQAPGDFSRYYAASPSLGWNGGQGLAREDELGRRLAGKTASLTLFHGGDEVGRHQRNADRPPFEVAEPLRDGSRLRARLSPTVVEDLAKRLDAIEGLEVRYRAYPALSHGPMLAASLHDALRDVAGLPMSDPKEAPPPRL</sequence>
<dbReference type="InterPro" id="IPR000801">
    <property type="entry name" value="Esterase-like"/>
</dbReference>
<evidence type="ECO:0008006" key="7">
    <source>
        <dbReference type="Google" id="ProtNLM"/>
    </source>
</evidence>
<dbReference type="RefSeq" id="WP_064122045.1">
    <property type="nucleotide sequence ID" value="NZ_CP015243.1"/>
</dbReference>
<reference evidence="5 6" key="1">
    <citation type="submission" date="2016-04" db="EMBL/GenBank/DDBJ databases">
        <title>Complete Genome Sequence of Halotalea alkalilenta IHB B 13600.</title>
        <authorList>
            <person name="Swarnkar M.K."/>
            <person name="Sharma A."/>
            <person name="Kaushal K."/>
            <person name="Soni R."/>
            <person name="Rana S."/>
            <person name="Singh A.K."/>
            <person name="Gulati A."/>
        </authorList>
    </citation>
    <scope>NUCLEOTIDE SEQUENCE [LARGE SCALE GENOMIC DNA]</scope>
    <source>
        <strain evidence="5 6">IHB B 13600</strain>
    </source>
</reference>
<dbReference type="STRING" id="376489.A5892_06085"/>
<evidence type="ECO:0000313" key="5">
    <source>
        <dbReference type="EMBL" id="ANF57087.1"/>
    </source>
</evidence>
<name>A0A172YCX4_9GAMM</name>
<dbReference type="AlphaFoldDB" id="A0A172YCX4"/>
<dbReference type="SUPFAM" id="SSF53474">
    <property type="entry name" value="alpha/beta-Hydrolases"/>
    <property type="match status" value="1"/>
</dbReference>
<accession>A0A172YCX4</accession>
<proteinExistence type="inferred from homology"/>
<evidence type="ECO:0000256" key="1">
    <source>
        <dbReference type="ARBA" id="ARBA00005622"/>
    </source>
</evidence>
<comment type="similarity">
    <text evidence="1">Belongs to the esterase D family.</text>
</comment>
<gene>
    <name evidence="5" type="ORF">A5892_06085</name>
</gene>
<organism evidence="5 6">
    <name type="scientific">Halotalea alkalilenta</name>
    <dbReference type="NCBI Taxonomy" id="376489"/>
    <lineage>
        <taxon>Bacteria</taxon>
        <taxon>Pseudomonadati</taxon>
        <taxon>Pseudomonadota</taxon>
        <taxon>Gammaproteobacteria</taxon>
        <taxon>Oceanospirillales</taxon>
        <taxon>Halomonadaceae</taxon>
        <taxon>Halotalea</taxon>
    </lineage>
</organism>
<evidence type="ECO:0000256" key="2">
    <source>
        <dbReference type="ARBA" id="ARBA00022801"/>
    </source>
</evidence>
<dbReference type="InterPro" id="IPR052558">
    <property type="entry name" value="Siderophore_Hydrolase_D"/>
</dbReference>
<dbReference type="PANTHER" id="PTHR40841">
    <property type="entry name" value="SIDEROPHORE TRIACETYLFUSARININE C ESTERASE"/>
    <property type="match status" value="1"/>
</dbReference>
<evidence type="ECO:0000256" key="4">
    <source>
        <dbReference type="SAM" id="SignalP"/>
    </source>
</evidence>
<keyword evidence="6" id="KW-1185">Reference proteome</keyword>
<keyword evidence="4" id="KW-0732">Signal</keyword>
<feature type="chain" id="PRO_5008004592" description="Esterase" evidence="4">
    <location>
        <begin position="33"/>
        <end position="339"/>
    </location>
</feature>
<dbReference type="InterPro" id="IPR029058">
    <property type="entry name" value="AB_hydrolase_fold"/>
</dbReference>
<dbReference type="KEGG" id="haa:A5892_06085"/>
<evidence type="ECO:0000256" key="3">
    <source>
        <dbReference type="SAM" id="MobiDB-lite"/>
    </source>
</evidence>
<protein>
    <recommendedName>
        <fullName evidence="7">Esterase</fullName>
    </recommendedName>
</protein>
<dbReference type="Proteomes" id="UP000077875">
    <property type="component" value="Chromosome"/>
</dbReference>
<dbReference type="PANTHER" id="PTHR40841:SF2">
    <property type="entry name" value="SIDEROPHORE-DEGRADING ESTERASE (EUROFUNG)"/>
    <property type="match status" value="1"/>
</dbReference>
<dbReference type="GO" id="GO:0016788">
    <property type="term" value="F:hydrolase activity, acting on ester bonds"/>
    <property type="evidence" value="ECO:0007669"/>
    <property type="project" value="TreeGrafter"/>
</dbReference>
<feature type="region of interest" description="Disordered" evidence="3">
    <location>
        <begin position="134"/>
        <end position="156"/>
    </location>
</feature>
<dbReference type="Gene3D" id="3.40.50.1820">
    <property type="entry name" value="alpha/beta hydrolase"/>
    <property type="match status" value="1"/>
</dbReference>